<dbReference type="SUPFAM" id="SSF56935">
    <property type="entry name" value="Porins"/>
    <property type="match status" value="1"/>
</dbReference>
<feature type="chain" id="PRO_5047413281" description="Porin" evidence="1">
    <location>
        <begin position="31"/>
        <end position="419"/>
    </location>
</feature>
<reference evidence="2 3" key="1">
    <citation type="submission" date="2023-05" db="EMBL/GenBank/DDBJ databases">
        <title>Pseudoalteromonas ardens sp. nov., Pseudoalteromonas obscura sp. nov., and Pseudoalteromonas umbrosa sp. nov., isolated from the coral Montipora capitata.</title>
        <authorList>
            <person name="Thomas E.M."/>
            <person name="Smith E.M."/>
            <person name="Papke E."/>
            <person name="Shlafstein M.D."/>
            <person name="Oline D.K."/>
            <person name="Videau P."/>
            <person name="Saw J.H."/>
            <person name="Strangman W.K."/>
            <person name="Ushijima B."/>
        </authorList>
    </citation>
    <scope>NUCLEOTIDE SEQUENCE [LARGE SCALE GENOMIC DNA]</scope>
    <source>
        <strain evidence="2 3">P94</strain>
    </source>
</reference>
<keyword evidence="3" id="KW-1185">Reference proteome</keyword>
<accession>A0ABT7ESV9</accession>
<dbReference type="EMBL" id="JASJUT010000014">
    <property type="protein sequence ID" value="MDK2598141.1"/>
    <property type="molecule type" value="Genomic_DNA"/>
</dbReference>
<gene>
    <name evidence="2" type="ORF">QNM18_24090</name>
</gene>
<dbReference type="RefSeq" id="WP_247687528.1">
    <property type="nucleotide sequence ID" value="NZ_JASJUT010000014.1"/>
</dbReference>
<proteinExistence type="predicted"/>
<evidence type="ECO:0000256" key="1">
    <source>
        <dbReference type="SAM" id="SignalP"/>
    </source>
</evidence>
<evidence type="ECO:0008006" key="4">
    <source>
        <dbReference type="Google" id="ProtNLM"/>
    </source>
</evidence>
<comment type="caution">
    <text evidence="2">The sequence shown here is derived from an EMBL/GenBank/DDBJ whole genome shotgun (WGS) entry which is preliminary data.</text>
</comment>
<evidence type="ECO:0000313" key="3">
    <source>
        <dbReference type="Proteomes" id="UP001231915"/>
    </source>
</evidence>
<sequence>MNNSTKNIFVIPSMCALFVGFSSVSSQSYAGQHKGVVQANWQSTSAYPSWYSRGASVNRFGQGEDGVNISRALVQSRFEIGSSWSAHSSLQYVPDPDDKVGFTELFVEYKPVTRGAYQPQLRVGGFYPKMSLENPDIGWSSPYNYSYSALNAWLGEELRAFGLEASVKRSGKRLAKQSAHNWQWLAGVYKGNDPLGAVLAWRGFAPHDRQSVFNEALALRPTAGFRAPQLRKQAWQIEPFTEIDGRFGYYVGAHWSYQNRHDLRAYWYDNNGDPGVVNYHTGQYAWDTKFWSLAYKYKITKRTHLIAQAMSGNTAMGFSRGVDNDFDSQFVLLTHRWQEYRVSGRIEQFKVKDMDHWAFDPNDSDGGAITATVKWRFSESWRFGAEFQYLETKVANRADDNLPTRQIEQLWRVSGEYRF</sequence>
<name>A0ABT7ESV9_9GAMM</name>
<evidence type="ECO:0000313" key="2">
    <source>
        <dbReference type="EMBL" id="MDK2598141.1"/>
    </source>
</evidence>
<feature type="signal peptide" evidence="1">
    <location>
        <begin position="1"/>
        <end position="30"/>
    </location>
</feature>
<protein>
    <recommendedName>
        <fullName evidence="4">Porin</fullName>
    </recommendedName>
</protein>
<organism evidence="2 3">
    <name type="scientific">Pseudoalteromonas obscura</name>
    <dbReference type="NCBI Taxonomy" id="3048491"/>
    <lineage>
        <taxon>Bacteria</taxon>
        <taxon>Pseudomonadati</taxon>
        <taxon>Pseudomonadota</taxon>
        <taxon>Gammaproteobacteria</taxon>
        <taxon>Alteromonadales</taxon>
        <taxon>Pseudoalteromonadaceae</taxon>
        <taxon>Pseudoalteromonas</taxon>
    </lineage>
</organism>
<dbReference type="Proteomes" id="UP001231915">
    <property type="component" value="Unassembled WGS sequence"/>
</dbReference>
<keyword evidence="1" id="KW-0732">Signal</keyword>